<comment type="subcellular location">
    <subcellularLocation>
        <location evidence="1">Cell inner membrane</location>
        <topology evidence="1">Multi-pass membrane protein</topology>
    </subcellularLocation>
</comment>
<keyword evidence="7 9" id="KW-0472">Membrane</keyword>
<name>A0AAU0MXF3_9GAMM</name>
<dbReference type="KEGG" id="mpaf:R5R33_16690"/>
<keyword evidence="4" id="KW-0997">Cell inner membrane</keyword>
<evidence type="ECO:0000313" key="11">
    <source>
        <dbReference type="Proteomes" id="UP001302477"/>
    </source>
</evidence>
<gene>
    <name evidence="10" type="ORF">R5R33_16690</name>
</gene>
<dbReference type="Pfam" id="PF05128">
    <property type="entry name" value="DUF697"/>
    <property type="match status" value="1"/>
</dbReference>
<dbReference type="AlphaFoldDB" id="A0AAU0MXF3"/>
<evidence type="ECO:0000256" key="5">
    <source>
        <dbReference type="ARBA" id="ARBA00022692"/>
    </source>
</evidence>
<evidence type="ECO:0000256" key="2">
    <source>
        <dbReference type="ARBA" id="ARBA00008255"/>
    </source>
</evidence>
<feature type="transmembrane region" description="Helical" evidence="9">
    <location>
        <begin position="122"/>
        <end position="149"/>
    </location>
</feature>
<evidence type="ECO:0000256" key="8">
    <source>
        <dbReference type="SAM" id="MobiDB-lite"/>
    </source>
</evidence>
<dbReference type="RefSeq" id="WP_318953833.1">
    <property type="nucleotide sequence ID" value="NZ_CP137555.1"/>
</dbReference>
<sequence>MAGSGKNYPGDENARAKRGESDEPTSAASTRRQTRIENLEAEEPSKRGRASTRVETLAEEPAQLPRSITTGESLPDKISFSELRLPVFRLRLWKPALLAALALTFGAVFWELRQFFYWAADMHWTLGLLAGVVIGALVLTMASAVWEYFRAGRPLRKLQKTQELAAQVRDSRATDAVEPLNQQLSELFAGKPQGALLARVQDEMPDYYDNSELLRHLELNFFEALDQEALRRIVRHATTTGALVGLSPFTTLDVLVALRQSMRMIDDVAQIYGVRPSVVVRWRLFKKVLALIAYSGASEYAVSELWPELVGDSMLSTVSARLGQGMGASLFMARIGLAAVHSCRPIPFSEKQRPRLGALTKRIAVSLKERLLGRDRNNWPASASTIGDADRIIQEEVQEGSPSRSARDQ</sequence>
<accession>A0AAU0MXF3</accession>
<keyword evidence="6 9" id="KW-1133">Transmembrane helix</keyword>
<evidence type="ECO:0000256" key="7">
    <source>
        <dbReference type="ARBA" id="ARBA00023136"/>
    </source>
</evidence>
<feature type="compositionally biased region" description="Basic and acidic residues" evidence="8">
    <location>
        <begin position="34"/>
        <end position="46"/>
    </location>
</feature>
<feature type="transmembrane region" description="Helical" evidence="9">
    <location>
        <begin position="92"/>
        <end position="110"/>
    </location>
</feature>
<reference evidence="10 11" key="1">
    <citation type="submission" date="2023-10" db="EMBL/GenBank/DDBJ databases">
        <title>Description of Microbulbifer bruguierae sp. nov., isolated from the sediments of mangrove plant Bruguiera sexangula and comparative genomic analyses of the genus Microbulbifer.</title>
        <authorList>
            <person name="Long M."/>
        </authorList>
    </citation>
    <scope>NUCLEOTIDE SEQUENCE [LARGE SCALE GENOMIC DNA]</scope>
    <source>
        <strain evidence="10 11">SPO729</strain>
    </source>
</reference>
<dbReference type="NCBIfam" id="TIGR01620">
    <property type="entry name" value="hyp_HI0043"/>
    <property type="match status" value="1"/>
</dbReference>
<dbReference type="Proteomes" id="UP001302477">
    <property type="component" value="Chromosome"/>
</dbReference>
<dbReference type="PANTHER" id="PTHR39342">
    <property type="entry name" value="UPF0283 MEMBRANE PROTEIN YCJF"/>
    <property type="match status" value="1"/>
</dbReference>
<evidence type="ECO:0000256" key="1">
    <source>
        <dbReference type="ARBA" id="ARBA00004429"/>
    </source>
</evidence>
<dbReference type="GO" id="GO:0005886">
    <property type="term" value="C:plasma membrane"/>
    <property type="evidence" value="ECO:0007669"/>
    <property type="project" value="UniProtKB-SubCell"/>
</dbReference>
<dbReference type="EMBL" id="CP137555">
    <property type="protein sequence ID" value="WOX05360.1"/>
    <property type="molecule type" value="Genomic_DNA"/>
</dbReference>
<dbReference type="InterPro" id="IPR006507">
    <property type="entry name" value="UPF0283"/>
</dbReference>
<proteinExistence type="inferred from homology"/>
<keyword evidence="3" id="KW-1003">Cell membrane</keyword>
<evidence type="ECO:0000256" key="6">
    <source>
        <dbReference type="ARBA" id="ARBA00022989"/>
    </source>
</evidence>
<feature type="compositionally biased region" description="Basic and acidic residues" evidence="8">
    <location>
        <begin position="12"/>
        <end position="21"/>
    </location>
</feature>
<organism evidence="10 11">
    <name type="scientific">Microbulbifer pacificus</name>
    <dbReference type="NCBI Taxonomy" id="407164"/>
    <lineage>
        <taxon>Bacteria</taxon>
        <taxon>Pseudomonadati</taxon>
        <taxon>Pseudomonadota</taxon>
        <taxon>Gammaproteobacteria</taxon>
        <taxon>Cellvibrionales</taxon>
        <taxon>Microbulbiferaceae</taxon>
        <taxon>Microbulbifer</taxon>
    </lineage>
</organism>
<comment type="similarity">
    <text evidence="2">Belongs to the UPF0283 family.</text>
</comment>
<keyword evidence="5 9" id="KW-0812">Transmembrane</keyword>
<dbReference type="PANTHER" id="PTHR39342:SF1">
    <property type="entry name" value="UPF0283 MEMBRANE PROTEIN YCJF"/>
    <property type="match status" value="1"/>
</dbReference>
<protein>
    <submittedName>
        <fullName evidence="10">TIGR01620 family protein</fullName>
    </submittedName>
</protein>
<evidence type="ECO:0000256" key="4">
    <source>
        <dbReference type="ARBA" id="ARBA00022519"/>
    </source>
</evidence>
<dbReference type="InterPro" id="IPR021147">
    <property type="entry name" value="DUF697"/>
</dbReference>
<keyword evidence="11" id="KW-1185">Reference proteome</keyword>
<evidence type="ECO:0000256" key="3">
    <source>
        <dbReference type="ARBA" id="ARBA00022475"/>
    </source>
</evidence>
<feature type="region of interest" description="Disordered" evidence="8">
    <location>
        <begin position="1"/>
        <end position="70"/>
    </location>
</feature>
<evidence type="ECO:0000313" key="10">
    <source>
        <dbReference type="EMBL" id="WOX05360.1"/>
    </source>
</evidence>
<evidence type="ECO:0000256" key="9">
    <source>
        <dbReference type="SAM" id="Phobius"/>
    </source>
</evidence>